<dbReference type="EMBL" id="LSRX01001001">
    <property type="protein sequence ID" value="OLP85002.1"/>
    <property type="molecule type" value="Genomic_DNA"/>
</dbReference>
<dbReference type="PANTHER" id="PTHR11439">
    <property type="entry name" value="GAG-POL-RELATED RETROTRANSPOSON"/>
    <property type="match status" value="1"/>
</dbReference>
<feature type="domain" description="Reverse transcriptase Ty1/copia-type" evidence="3">
    <location>
        <begin position="898"/>
        <end position="1076"/>
    </location>
</feature>
<evidence type="ECO:0000256" key="1">
    <source>
        <dbReference type="ARBA" id="ARBA00023172"/>
    </source>
</evidence>
<dbReference type="InterPro" id="IPR011010">
    <property type="entry name" value="DNA_brk_join_enz"/>
</dbReference>
<keyword evidence="5" id="KW-1185">Reference proteome</keyword>
<dbReference type="OrthoDB" id="413361at2759"/>
<feature type="region of interest" description="Disordered" evidence="2">
    <location>
        <begin position="279"/>
        <end position="326"/>
    </location>
</feature>
<feature type="region of interest" description="Disordered" evidence="2">
    <location>
        <begin position="1465"/>
        <end position="1525"/>
    </location>
</feature>
<feature type="region of interest" description="Disordered" evidence="2">
    <location>
        <begin position="1549"/>
        <end position="1576"/>
    </location>
</feature>
<dbReference type="SUPFAM" id="SSF56349">
    <property type="entry name" value="DNA breaking-rejoining enzymes"/>
    <property type="match status" value="1"/>
</dbReference>
<dbReference type="Pfam" id="PF07727">
    <property type="entry name" value="RVT_2"/>
    <property type="match status" value="1"/>
</dbReference>
<feature type="compositionally biased region" description="Basic and acidic residues" evidence="2">
    <location>
        <begin position="1473"/>
        <end position="1525"/>
    </location>
</feature>
<feature type="region of interest" description="Disordered" evidence="2">
    <location>
        <begin position="1213"/>
        <end position="1232"/>
    </location>
</feature>
<keyword evidence="1" id="KW-0233">DNA recombination</keyword>
<reference evidence="4 5" key="1">
    <citation type="submission" date="2016-02" db="EMBL/GenBank/DDBJ databases">
        <title>Genome analysis of coral dinoflagellate symbionts highlights evolutionary adaptations to a symbiotic lifestyle.</title>
        <authorList>
            <person name="Aranda M."/>
            <person name="Li Y."/>
            <person name="Liew Y.J."/>
            <person name="Baumgarten S."/>
            <person name="Simakov O."/>
            <person name="Wilson M."/>
            <person name="Piel J."/>
            <person name="Ashoor H."/>
            <person name="Bougouffa S."/>
            <person name="Bajic V.B."/>
            <person name="Ryu T."/>
            <person name="Ravasi T."/>
            <person name="Bayer T."/>
            <person name="Micklem G."/>
            <person name="Kim H."/>
            <person name="Bhak J."/>
            <person name="Lajeunesse T.C."/>
            <person name="Voolstra C.R."/>
        </authorList>
    </citation>
    <scope>NUCLEOTIDE SEQUENCE [LARGE SCALE GENOMIC DNA]</scope>
    <source>
        <strain evidence="4 5">CCMP2467</strain>
    </source>
</reference>
<sequence length="1639" mass="181351">MHHFRPDRLDPLHVNTVQSSTFVRYQRAVEGFEFFLLRNDAAPSSAAELDEWLVLYRREASLTRSQFEVTLAGVQFFAPSLRGHLPLSKKVIKGLVIEYPSKHAFPMLSSSAKFIATKMATEGEHRLAVCMLLQQATGLRPSEMLGLREHDVLRPSDLVPRYVLRLGTCVGTKVGREQTTFFDPEQDPMLAMLLFRLLRSTPEQSSLAACGYDHYRRVLARLSALLGVHYSPHSCRAGFATEAILRGDAPQLVQRRGRWASEASFLVYIDVATVEIGDASEDEPSEQLHNSPERAVATRRSRAMTPPPRVVQARPAGRRPKIDGTSVLSREARAHLGSVGGSAAAGGASLSESAPAALSPTLAVEANRRWIGASISRRDFQNQLHQVTGFLRCCPLLEPSSFLDGGTQLVTASTSAVRAASFNTLGVAHAAWIGVDLVDMNATKIVGRVMGDDASDIERWLFSENGREVLKGPAEEALLFWQGLLHSQTFRLPVVAAETEALVASGDYGVASGVVSYASSGLVVFEFRLLRMVFSPRWANPVWQLVGWNAADEYEQVLRIARDFAITVPAVNSTWDHILAPPPSATSWCALLSLLRRACFALLAPLRSWWRFFASMWEYGTMHPLALGVIALGFAGLGRSLWSYARCVGLPAGRLNDWARFTELVVLLRGWAVVHCGPLTLANRGRNVEKKRPSGTTYFESVTAKGRQAGRRKQAFSNGGLLYFPHGVVPAELCVDPTKVATRYVPLVVFSNSRESREVNKCEKAMELQQPREFPLFVLWDVVSAFEQKEGNFQHDDFSQFVFAAADDAEEPGDGPSIRLVETVDAEWHDVTYEVKPVVGEILEVGGHGEIGEDMPPDLAATELAELDEAAEIAEIERLEQMGVLLPDLGEPADHLSTTFATTWKKNENGWFRRARLVARQYKWATQMDEDETFAPASVAALGRLVPMMAMMWGTPIYVLDIKDAYLTVEQPEDEPVVITSPASWYKRHGTHKQWKLGRVLPGQRRGAQEWYSKFNRDLRANHLEPMLEAPTLYRHLAGQFAAQLHVDDMLSSGVAELGEPLYANLKEQYTVKIAGPFSKPGDEFEFLKRRYCIEENGSITVRPALRFYYDIWELAGKPKTRSTPGPQDMVFGVDDSELLKSNQATDFRTIVGKLLYISNERPDAQVVIQYLASRASSPTVTSKRVVEHLAGYLWATQGHGINLCPCQGRSVMRAEGSSDPGGDQPPGHSSTAKHLIEAVSDSNFANDKATRRSLSSGQLYVNGALAFSFVRSQKVVTTSSGEAELVALTQTVGEAVLLRKALAFLEGVRDVDVELVARTDSSVARAIAARSGVGRVKHLATSCLWLQGWVARKELRVAAIPTEVNPADVGTKVLAARRLAMLLFILGMVGENGERVGRREFEERATRQGTADTVEGILVKFAFFLEYVMTMIAGNPEIMLCIAVVVLCPTTKGLSRLRRFPSKRCTAPDAQKQGREQDNENQTKDIENQTKDIENQTKDLENQTKDHQNQTKDHENQTKDHENQTKDHVNQVTAQDGSHIQQECWNEGAQQPDSGHRKRLDPKSQAAVETTGRHSSRQDVCLDRLCAQDPEIREGGSAKQTRQCTVAEALDLGLHPGQCCTGLHGDDDYDDGDYGDDY</sequence>
<dbReference type="GO" id="GO:0006310">
    <property type="term" value="P:DNA recombination"/>
    <property type="evidence" value="ECO:0007669"/>
    <property type="project" value="UniProtKB-KW"/>
</dbReference>
<name>A0A1Q9CPZ7_SYMMI</name>
<proteinExistence type="predicted"/>
<comment type="caution">
    <text evidence="4">The sequence shown here is derived from an EMBL/GenBank/DDBJ whole genome shotgun (WGS) entry which is preliminary data.</text>
</comment>
<dbReference type="CDD" id="cd00397">
    <property type="entry name" value="DNA_BRE_C"/>
    <property type="match status" value="1"/>
</dbReference>
<accession>A0A1Q9CPZ7</accession>
<dbReference type="InterPro" id="IPR013103">
    <property type="entry name" value="RVT_2"/>
</dbReference>
<dbReference type="GO" id="GO:0003677">
    <property type="term" value="F:DNA binding"/>
    <property type="evidence" value="ECO:0007669"/>
    <property type="project" value="InterPro"/>
</dbReference>
<evidence type="ECO:0000313" key="5">
    <source>
        <dbReference type="Proteomes" id="UP000186817"/>
    </source>
</evidence>
<organism evidence="4 5">
    <name type="scientific">Symbiodinium microadriaticum</name>
    <name type="common">Dinoflagellate</name>
    <name type="synonym">Zooxanthella microadriatica</name>
    <dbReference type="NCBI Taxonomy" id="2951"/>
    <lineage>
        <taxon>Eukaryota</taxon>
        <taxon>Sar</taxon>
        <taxon>Alveolata</taxon>
        <taxon>Dinophyceae</taxon>
        <taxon>Suessiales</taxon>
        <taxon>Symbiodiniaceae</taxon>
        <taxon>Symbiodinium</taxon>
    </lineage>
</organism>
<dbReference type="GO" id="GO:0015074">
    <property type="term" value="P:DNA integration"/>
    <property type="evidence" value="ECO:0007669"/>
    <property type="project" value="InterPro"/>
</dbReference>
<evidence type="ECO:0000313" key="4">
    <source>
        <dbReference type="EMBL" id="OLP85002.1"/>
    </source>
</evidence>
<protein>
    <submittedName>
        <fullName evidence="4">Retrovirus-related Pol polyprotein from transposon TNT 1-94</fullName>
    </submittedName>
</protein>
<dbReference type="CDD" id="cd09272">
    <property type="entry name" value="RNase_HI_RT_Ty1"/>
    <property type="match status" value="1"/>
</dbReference>
<dbReference type="Gene3D" id="1.10.443.10">
    <property type="entry name" value="Intergrase catalytic core"/>
    <property type="match status" value="1"/>
</dbReference>
<evidence type="ECO:0000256" key="2">
    <source>
        <dbReference type="SAM" id="MobiDB-lite"/>
    </source>
</evidence>
<dbReference type="InterPro" id="IPR013762">
    <property type="entry name" value="Integrase-like_cat_sf"/>
</dbReference>
<feature type="compositionally biased region" description="Low complexity" evidence="2">
    <location>
        <begin position="1218"/>
        <end position="1231"/>
    </location>
</feature>
<evidence type="ECO:0000259" key="3">
    <source>
        <dbReference type="Pfam" id="PF07727"/>
    </source>
</evidence>
<dbReference type="Proteomes" id="UP000186817">
    <property type="component" value="Unassembled WGS sequence"/>
</dbReference>
<gene>
    <name evidence="4" type="ORF">AK812_SmicGene34054</name>
</gene>